<reference evidence="1 2" key="1">
    <citation type="journal article" date="2023" name="Environ Microbiome">
        <title>A coral-associated actinobacterium mitigates coral bleaching under heat stress.</title>
        <authorList>
            <person name="Li J."/>
            <person name="Zou Y."/>
            <person name="Li Q."/>
            <person name="Zhang J."/>
            <person name="Bourne D.G."/>
            <person name="Lyu Y."/>
            <person name="Liu C."/>
            <person name="Zhang S."/>
        </authorList>
    </citation>
    <scope>NUCLEOTIDE SEQUENCE [LARGE SCALE GENOMIC DNA]</scope>
    <source>
        <strain evidence="1 2">SCSIO 13291</strain>
    </source>
</reference>
<dbReference type="EMBL" id="CP115965">
    <property type="protein sequence ID" value="WZW98147.1"/>
    <property type="molecule type" value="Genomic_DNA"/>
</dbReference>
<evidence type="ECO:0000313" key="2">
    <source>
        <dbReference type="Proteomes" id="UP001434337"/>
    </source>
</evidence>
<proteinExistence type="predicted"/>
<sequence>MRQYVLQLAGRAGPGGALRAADVARLCTAVQTLVYRLYRHATEELDRGRQPQAVEQLSALGVHMPDEGTVVFRVGEEGVLDLDPLAEQVDAHAWRLLQGLAAGERPPGTPATVADAVAALLRALTRAATGATVTIPGHGEVRLATGHLAREPWERRAPKDLRTVVGELQMADLRSDRCRVVDADGHVIELHDVRGITEAARLVGAQVQATGWFTEQLHGRGRLDVIGTVTPAAEQDSLPWNDPS</sequence>
<gene>
    <name evidence="1" type="ORF">PCC79_14840</name>
</gene>
<evidence type="ECO:0000313" key="1">
    <source>
        <dbReference type="EMBL" id="WZW98147.1"/>
    </source>
</evidence>
<name>A0ABZ3C8P0_9ACTN</name>
<organism evidence="1 2">
    <name type="scientific">Propioniciclava soli</name>
    <dbReference type="NCBI Taxonomy" id="2775081"/>
    <lineage>
        <taxon>Bacteria</taxon>
        <taxon>Bacillati</taxon>
        <taxon>Actinomycetota</taxon>
        <taxon>Actinomycetes</taxon>
        <taxon>Propionibacteriales</taxon>
        <taxon>Propionibacteriaceae</taxon>
        <taxon>Propioniciclava</taxon>
    </lineage>
</organism>
<keyword evidence="2" id="KW-1185">Reference proteome</keyword>
<dbReference type="Proteomes" id="UP001434337">
    <property type="component" value="Chromosome"/>
</dbReference>
<accession>A0ABZ3C8P0</accession>
<dbReference type="RefSeq" id="WP_342372274.1">
    <property type="nucleotide sequence ID" value="NZ_CP115965.1"/>
</dbReference>
<protein>
    <submittedName>
        <fullName evidence="1">Uncharacterized protein</fullName>
    </submittedName>
</protein>